<dbReference type="Proteomes" id="UP000001686">
    <property type="component" value="Chromosome"/>
</dbReference>
<gene>
    <name evidence="2" type="ordered locus">Kcr_1600</name>
</gene>
<evidence type="ECO:0000313" key="2">
    <source>
        <dbReference type="EMBL" id="ACB08345.1"/>
    </source>
</evidence>
<keyword evidence="1" id="KW-1133">Transmembrane helix</keyword>
<dbReference type="Pfam" id="PF12822">
    <property type="entry name" value="ECF_trnsprt"/>
    <property type="match status" value="1"/>
</dbReference>
<protein>
    <recommendedName>
        <fullName evidence="4">ECF transporter S component</fullName>
    </recommendedName>
</protein>
<feature type="transmembrane region" description="Helical" evidence="1">
    <location>
        <begin position="147"/>
        <end position="171"/>
    </location>
</feature>
<keyword evidence="3" id="KW-1185">Reference proteome</keyword>
<keyword evidence="1" id="KW-0812">Transmembrane</keyword>
<organism evidence="2 3">
    <name type="scientific">Korarchaeum cryptofilum (strain OPF8)</name>
    <dbReference type="NCBI Taxonomy" id="374847"/>
    <lineage>
        <taxon>Archaea</taxon>
        <taxon>Thermoproteota</taxon>
        <taxon>Candidatus Korarchaeia</taxon>
        <taxon>Candidatus Korarchaeales</taxon>
        <taxon>Candidatus Korarchaeaceae</taxon>
        <taxon>Candidatus Korarchaeum</taxon>
    </lineage>
</organism>
<evidence type="ECO:0000313" key="3">
    <source>
        <dbReference type="Proteomes" id="UP000001686"/>
    </source>
</evidence>
<dbReference type="EMBL" id="CP000968">
    <property type="protein sequence ID" value="ACB08345.1"/>
    <property type="molecule type" value="Genomic_DNA"/>
</dbReference>
<dbReference type="GO" id="GO:0022857">
    <property type="term" value="F:transmembrane transporter activity"/>
    <property type="evidence" value="ECO:0007669"/>
    <property type="project" value="InterPro"/>
</dbReference>
<evidence type="ECO:0008006" key="4">
    <source>
        <dbReference type="Google" id="ProtNLM"/>
    </source>
</evidence>
<name>B1L7B6_KORCO</name>
<dbReference type="Gene3D" id="1.10.1760.20">
    <property type="match status" value="1"/>
</dbReference>
<dbReference type="HOGENOM" id="CLU_1212648_0_0_2"/>
<dbReference type="InterPro" id="IPR024529">
    <property type="entry name" value="ECF_trnsprt_substrate-spec"/>
</dbReference>
<dbReference type="STRING" id="374847.Kcr_1600"/>
<dbReference type="AlphaFoldDB" id="B1L7B6"/>
<accession>B1L7B6</accession>
<dbReference type="eggNOG" id="arCOG09435">
    <property type="taxonomic scope" value="Archaea"/>
</dbReference>
<keyword evidence="1" id="KW-0472">Membrane</keyword>
<dbReference type="KEGG" id="kcr:Kcr_1600"/>
<reference evidence="2 3" key="1">
    <citation type="journal article" date="2008" name="Proc. Natl. Acad. Sci. U.S.A.">
        <title>A korarchaeal genome reveals new insights into the evolution of the Archaea.</title>
        <authorList>
            <person name="Elkins J.G."/>
            <person name="Podar M."/>
            <person name="Graham D.E."/>
            <person name="Makarova K.S."/>
            <person name="Wolf Y."/>
            <person name="Randau L."/>
            <person name="Hedlund B.P."/>
            <person name="Brochier-Armanet C."/>
            <person name="Kunin V."/>
            <person name="Anderson I."/>
            <person name="Lapidus A."/>
            <person name="Goltsman E."/>
            <person name="Barry K."/>
            <person name="Koonin E.V."/>
            <person name="Hugenholtz P."/>
            <person name="Kyrpides N."/>
            <person name="Wanner G."/>
            <person name="Richardson P."/>
            <person name="Keller M."/>
            <person name="Stetter K.O."/>
        </authorList>
    </citation>
    <scope>NUCLEOTIDE SEQUENCE [LARGE SCALE GENOMIC DNA]</scope>
    <source>
        <strain evidence="3">OPF8</strain>
    </source>
</reference>
<sequence length="183" mass="19470">MDRASEMNLRDIAISAVGGALYALVGYVSWLGLTFYGVRFWPSVVIPATISCLYGASVGGLSAAIGIFISDIATHGNAILSLTVGVTSNFTCFYIIGKLAGGNKYSVRRYLVASTLGLTVGHLIIGIGLLLWSQYFPLPFQESLTPLSIAAALTISFVTFAWELPFALILVPPIVHAVKRAGR</sequence>
<dbReference type="EnsemblBacteria" id="ACB08345">
    <property type="protein sequence ID" value="ACB08345"/>
    <property type="gene ID" value="Kcr_1600"/>
</dbReference>
<evidence type="ECO:0000256" key="1">
    <source>
        <dbReference type="SAM" id="Phobius"/>
    </source>
</evidence>
<feature type="transmembrane region" description="Helical" evidence="1">
    <location>
        <begin position="109"/>
        <end position="135"/>
    </location>
</feature>
<feature type="transmembrane region" description="Helical" evidence="1">
    <location>
        <begin position="12"/>
        <end position="33"/>
    </location>
</feature>
<feature type="transmembrane region" description="Helical" evidence="1">
    <location>
        <begin position="75"/>
        <end position="97"/>
    </location>
</feature>
<dbReference type="InParanoid" id="B1L7B6"/>
<proteinExistence type="predicted"/>